<evidence type="ECO:0000313" key="4">
    <source>
        <dbReference type="Proteomes" id="UP001642540"/>
    </source>
</evidence>
<dbReference type="InterPro" id="IPR050149">
    <property type="entry name" value="Collagen_superfamily"/>
</dbReference>
<dbReference type="EMBL" id="CAXLJM020000088">
    <property type="protein sequence ID" value="CAL8131472.1"/>
    <property type="molecule type" value="Genomic_DNA"/>
</dbReference>
<dbReference type="PANTHER" id="PTHR24023:SF1082">
    <property type="entry name" value="COLLAGEN TRIPLE HELIX REPEAT"/>
    <property type="match status" value="1"/>
</dbReference>
<feature type="compositionally biased region" description="Basic and acidic residues" evidence="1">
    <location>
        <begin position="179"/>
        <end position="197"/>
    </location>
</feature>
<reference evidence="3 4" key="1">
    <citation type="submission" date="2024-08" db="EMBL/GenBank/DDBJ databases">
        <authorList>
            <person name="Cucini C."/>
            <person name="Frati F."/>
        </authorList>
    </citation>
    <scope>NUCLEOTIDE SEQUENCE [LARGE SCALE GENOMIC DNA]</scope>
</reference>
<dbReference type="Pfam" id="PF01391">
    <property type="entry name" value="Collagen"/>
    <property type="match status" value="1"/>
</dbReference>
<keyword evidence="4" id="KW-1185">Reference proteome</keyword>
<gene>
    <name evidence="3" type="ORF">ODALV1_LOCUS24197</name>
</gene>
<dbReference type="Gene3D" id="3.40.1620.70">
    <property type="match status" value="1"/>
</dbReference>
<feature type="region of interest" description="Disordered" evidence="1">
    <location>
        <begin position="136"/>
        <end position="165"/>
    </location>
</feature>
<sequence length="428" mass="46927">MKIDKKSFVITHRAFPIPKCIVISILLAIKIPGSFSQYSHTPTSHHQNRPFDQTQCRCNYTEIFTELPYVIQELGRDDRFDWAFQGRKGDRGEDGPIGPAGQPGRNGKDGFKGERGEPGPRGLPGTFLVHNAKGSFIGSEKGEKGDVGPRGVPGKQGYKGEPGTTFSTVLKDGSYFEVKGQKGDRGRGGRRGIKGEPGETGLPGRQGLSIEGQKGEKGEPAILPDIEMLRGSPGPRGPPGLPGYPGVGCRNQMESSSPADSNNSCANRPIVVPLKGERGDRGLPGLSLMGEKGEMGPEGSPGPPGYIPDNLRSSMVFESIPQMQSQRHSSGTIALIKGNDQAYIKVENGWREIELGSFYPEELSKFVGDISFSPASKERNDVDAYYRYDDESSRKQYFADKPKTKLKYRNRNFNGLRRHRRNRQQTEA</sequence>
<feature type="region of interest" description="Disordered" evidence="1">
    <location>
        <begin position="409"/>
        <end position="428"/>
    </location>
</feature>
<accession>A0ABP1RN90</accession>
<dbReference type="InterPro" id="IPR008160">
    <property type="entry name" value="Collagen"/>
</dbReference>
<dbReference type="InterPro" id="IPR045463">
    <property type="entry name" value="XV/XVIII_trimerization_dom"/>
</dbReference>
<comment type="caution">
    <text evidence="3">The sequence shown here is derived from an EMBL/GenBank/DDBJ whole genome shotgun (WGS) entry which is preliminary data.</text>
</comment>
<proteinExistence type="predicted"/>
<feature type="compositionally biased region" description="Basic and acidic residues" evidence="1">
    <location>
        <begin position="106"/>
        <end position="118"/>
    </location>
</feature>
<feature type="region of interest" description="Disordered" evidence="1">
    <location>
        <begin position="85"/>
        <end position="124"/>
    </location>
</feature>
<evidence type="ECO:0000256" key="1">
    <source>
        <dbReference type="SAM" id="MobiDB-lite"/>
    </source>
</evidence>
<name>A0ABP1RN90_9HEXA</name>
<feature type="region of interest" description="Disordered" evidence="1">
    <location>
        <begin position="178"/>
        <end position="246"/>
    </location>
</feature>
<dbReference type="PANTHER" id="PTHR24023">
    <property type="entry name" value="COLLAGEN ALPHA"/>
    <property type="match status" value="1"/>
</dbReference>
<feature type="domain" description="Collagen type XV/XVIII trimerization" evidence="2">
    <location>
        <begin position="315"/>
        <end position="358"/>
    </location>
</feature>
<protein>
    <recommendedName>
        <fullName evidence="2">Collagen type XV/XVIII trimerization domain-containing protein</fullName>
    </recommendedName>
</protein>
<evidence type="ECO:0000259" key="2">
    <source>
        <dbReference type="Pfam" id="PF20010"/>
    </source>
</evidence>
<feature type="compositionally biased region" description="Basic and acidic residues" evidence="1">
    <location>
        <begin position="85"/>
        <end position="94"/>
    </location>
</feature>
<evidence type="ECO:0000313" key="3">
    <source>
        <dbReference type="EMBL" id="CAL8131472.1"/>
    </source>
</evidence>
<dbReference type="Pfam" id="PF20010">
    <property type="entry name" value="Collagen_trimer"/>
    <property type="match status" value="1"/>
</dbReference>
<organism evidence="3 4">
    <name type="scientific">Orchesella dallaii</name>
    <dbReference type="NCBI Taxonomy" id="48710"/>
    <lineage>
        <taxon>Eukaryota</taxon>
        <taxon>Metazoa</taxon>
        <taxon>Ecdysozoa</taxon>
        <taxon>Arthropoda</taxon>
        <taxon>Hexapoda</taxon>
        <taxon>Collembola</taxon>
        <taxon>Entomobryomorpha</taxon>
        <taxon>Entomobryoidea</taxon>
        <taxon>Orchesellidae</taxon>
        <taxon>Orchesellinae</taxon>
        <taxon>Orchesella</taxon>
    </lineage>
</organism>
<dbReference type="Proteomes" id="UP001642540">
    <property type="component" value="Unassembled WGS sequence"/>
</dbReference>